<dbReference type="Proteomes" id="UP000219048">
    <property type="component" value="Unassembled WGS sequence"/>
</dbReference>
<comment type="similarity">
    <text evidence="9">Belongs to the RNase Y family.</text>
</comment>
<dbReference type="PROSITE" id="PS50084">
    <property type="entry name" value="KH_TYPE_1"/>
    <property type="match status" value="1"/>
</dbReference>
<dbReference type="FunFam" id="1.10.3210.10:FF:000013">
    <property type="entry name" value="Ribonuclease Y"/>
    <property type="match status" value="1"/>
</dbReference>
<dbReference type="EC" id="3.1.-.-" evidence="9 10"/>
<dbReference type="Gene3D" id="3.30.1370.10">
    <property type="entry name" value="K Homology domain, type 1"/>
    <property type="match status" value="1"/>
</dbReference>
<dbReference type="InterPro" id="IPR006675">
    <property type="entry name" value="HDIG_dom"/>
</dbReference>
<dbReference type="NCBIfam" id="TIGR03319">
    <property type="entry name" value="RNase_Y"/>
    <property type="match status" value="1"/>
</dbReference>
<dbReference type="GO" id="GO:0003723">
    <property type="term" value="F:RNA binding"/>
    <property type="evidence" value="ECO:0007669"/>
    <property type="project" value="UniProtKB-UniRule"/>
</dbReference>
<evidence type="ECO:0000256" key="2">
    <source>
        <dbReference type="ARBA" id="ARBA00022692"/>
    </source>
</evidence>
<evidence type="ECO:0000259" key="11">
    <source>
        <dbReference type="PROSITE" id="PS51831"/>
    </source>
</evidence>
<evidence type="ECO:0000313" key="12">
    <source>
        <dbReference type="EMBL" id="SNZ00339.1"/>
    </source>
</evidence>
<dbReference type="SMART" id="SM00471">
    <property type="entry name" value="HDc"/>
    <property type="match status" value="1"/>
</dbReference>
<dbReference type="SUPFAM" id="SSF109604">
    <property type="entry name" value="HD-domain/PDEase-like"/>
    <property type="match status" value="1"/>
</dbReference>
<dbReference type="EMBL" id="OBEH01000003">
    <property type="protein sequence ID" value="SNZ00339.1"/>
    <property type="molecule type" value="Genomic_DNA"/>
</dbReference>
<comment type="function">
    <text evidence="9">Endoribonuclease that initiates mRNA decay.</text>
</comment>
<dbReference type="Pfam" id="PF01966">
    <property type="entry name" value="HD"/>
    <property type="match status" value="1"/>
</dbReference>
<dbReference type="InterPro" id="IPR004088">
    <property type="entry name" value="KH_dom_type_1"/>
</dbReference>
<dbReference type="PANTHER" id="PTHR12826:SF15">
    <property type="entry name" value="RIBONUCLEASE Y"/>
    <property type="match status" value="1"/>
</dbReference>
<dbReference type="CDD" id="cd22431">
    <property type="entry name" value="KH-I_RNaseY"/>
    <property type="match status" value="1"/>
</dbReference>
<protein>
    <recommendedName>
        <fullName evidence="9 10">Ribonuclease Y</fullName>
        <shortName evidence="9">RNase Y</shortName>
        <ecNumber evidence="9 10">3.1.-.-</ecNumber>
    </recommendedName>
</protein>
<keyword evidence="3 9" id="KW-0540">Nuclease</keyword>
<keyword evidence="5 9" id="KW-0378">Hydrolase</keyword>
<keyword evidence="4 9" id="KW-0255">Endonuclease</keyword>
<dbReference type="NCBIfam" id="TIGR00277">
    <property type="entry name" value="HDIG"/>
    <property type="match status" value="1"/>
</dbReference>
<dbReference type="InterPro" id="IPR006674">
    <property type="entry name" value="HD_domain"/>
</dbReference>
<evidence type="ECO:0000256" key="7">
    <source>
        <dbReference type="ARBA" id="ARBA00022989"/>
    </source>
</evidence>
<feature type="domain" description="HD" evidence="11">
    <location>
        <begin position="337"/>
        <end position="432"/>
    </location>
</feature>
<gene>
    <name evidence="9" type="primary">rny</name>
    <name evidence="12" type="ORF">SAMN06265377_2160</name>
</gene>
<dbReference type="OrthoDB" id="9803205at2"/>
<evidence type="ECO:0000256" key="8">
    <source>
        <dbReference type="ARBA" id="ARBA00023136"/>
    </source>
</evidence>
<evidence type="ECO:0000256" key="3">
    <source>
        <dbReference type="ARBA" id="ARBA00022722"/>
    </source>
</evidence>
<keyword evidence="1 9" id="KW-1003">Cell membrane</keyword>
<dbReference type="Gene3D" id="1.10.3210.10">
    <property type="entry name" value="Hypothetical protein af1432"/>
    <property type="match status" value="1"/>
</dbReference>
<dbReference type="InterPro" id="IPR003607">
    <property type="entry name" value="HD/PDEase_dom"/>
</dbReference>
<dbReference type="PANTHER" id="PTHR12826">
    <property type="entry name" value="RIBONUCLEASE Y"/>
    <property type="match status" value="1"/>
</dbReference>
<evidence type="ECO:0000256" key="6">
    <source>
        <dbReference type="ARBA" id="ARBA00022884"/>
    </source>
</evidence>
<dbReference type="GO" id="GO:0016787">
    <property type="term" value="F:hydrolase activity"/>
    <property type="evidence" value="ECO:0007669"/>
    <property type="project" value="UniProtKB-KW"/>
</dbReference>
<dbReference type="SUPFAM" id="SSF54791">
    <property type="entry name" value="Eukaryotic type KH-domain (KH-domain type I)"/>
    <property type="match status" value="1"/>
</dbReference>
<keyword evidence="8 9" id="KW-0472">Membrane</keyword>
<proteinExistence type="inferred from homology"/>
<dbReference type="Pfam" id="PF00013">
    <property type="entry name" value="KH_1"/>
    <property type="match status" value="1"/>
</dbReference>
<dbReference type="PROSITE" id="PS51831">
    <property type="entry name" value="HD"/>
    <property type="match status" value="1"/>
</dbReference>
<feature type="transmembrane region" description="Helical" evidence="9">
    <location>
        <begin position="6"/>
        <end position="25"/>
    </location>
</feature>
<dbReference type="InterPro" id="IPR036612">
    <property type="entry name" value="KH_dom_type_1_sf"/>
</dbReference>
<organism evidence="12 13">
    <name type="scientific">Flagellimonas pacifica</name>
    <dbReference type="NCBI Taxonomy" id="1247520"/>
    <lineage>
        <taxon>Bacteria</taxon>
        <taxon>Pseudomonadati</taxon>
        <taxon>Bacteroidota</taxon>
        <taxon>Flavobacteriia</taxon>
        <taxon>Flavobacteriales</taxon>
        <taxon>Flavobacteriaceae</taxon>
        <taxon>Flagellimonas</taxon>
    </lineage>
</organism>
<sequence>MDNTIILIVAAVIGLAIGFVIAKMMEKGKATKTISNAKREASDIIKEAKKEGESIKKDKIFQAKEKFLELKAEHEKVIINKDKKIGEAEKRTRDKESQISNELAKNKKLNEQLQTQIKEVSYKSEIFDKKQSEVEKLHKSQVQQLEVISGLSAEDAKSQLLESLKETAKTDAMAYLQSTLEEAKLTAQQEARKIVVNTIQRIGTEEAVENCVSVFNLESDDVKGRIIGREGRNIRALEAATGVEIIVDDTPEAIILSCFDSVRREVARLSLHRLVTDGRIHPARIEEIVKKTEKQINEEIAEIGKRTVIDLGIHGLHPELIKAVGRMKYRSSYGQNLLQHSREVAKLCGVMAAELGLNPKIAKRAGLLHDIGKVPNTEVEVETPHAILGMQWAQKYGEKKEVCNAIGAHHDEIEMNTLISPIVQVCDAISGARPGARRQVLDSYIQRLKDLEDIAFGFNGVQKAYAIQAGRELRVIVESEKVTDDKAAELSFEISQKIQTDMTYPGQVKVTVIRETRSVNVAK</sequence>
<dbReference type="GO" id="GO:0004521">
    <property type="term" value="F:RNA endonuclease activity"/>
    <property type="evidence" value="ECO:0007669"/>
    <property type="project" value="UniProtKB-UniRule"/>
</dbReference>
<evidence type="ECO:0000256" key="10">
    <source>
        <dbReference type="NCBIfam" id="TIGR03319"/>
    </source>
</evidence>
<keyword evidence="6 9" id="KW-0694">RNA-binding</keyword>
<dbReference type="CDD" id="cd00077">
    <property type="entry name" value="HDc"/>
    <property type="match status" value="1"/>
</dbReference>
<dbReference type="SMART" id="SM00322">
    <property type="entry name" value="KH"/>
    <property type="match status" value="1"/>
</dbReference>
<evidence type="ECO:0000256" key="5">
    <source>
        <dbReference type="ARBA" id="ARBA00022801"/>
    </source>
</evidence>
<keyword evidence="13" id="KW-1185">Reference proteome</keyword>
<reference evidence="13" key="1">
    <citation type="submission" date="2017-09" db="EMBL/GenBank/DDBJ databases">
        <authorList>
            <person name="Varghese N."/>
            <person name="Submissions S."/>
        </authorList>
    </citation>
    <scope>NUCLEOTIDE SEQUENCE [LARGE SCALE GENOMIC DNA]</scope>
    <source>
        <strain evidence="13">DSM 25885</strain>
    </source>
</reference>
<dbReference type="AlphaFoldDB" id="A0A285MT04"/>
<dbReference type="InterPro" id="IPR022711">
    <property type="entry name" value="RNase_Y_N"/>
</dbReference>
<dbReference type="RefSeq" id="WP_097045812.1">
    <property type="nucleotide sequence ID" value="NZ_OBEH01000003.1"/>
</dbReference>
<accession>A0A285MT04</accession>
<dbReference type="GO" id="GO:0006402">
    <property type="term" value="P:mRNA catabolic process"/>
    <property type="evidence" value="ECO:0007669"/>
    <property type="project" value="UniProtKB-UniRule"/>
</dbReference>
<keyword evidence="7 9" id="KW-1133">Transmembrane helix</keyword>
<keyword evidence="2 9" id="KW-0812">Transmembrane</keyword>
<evidence type="ECO:0000256" key="9">
    <source>
        <dbReference type="HAMAP-Rule" id="MF_00335"/>
    </source>
</evidence>
<comment type="subcellular location">
    <subcellularLocation>
        <location evidence="9">Cell membrane</location>
        <topology evidence="9">Single-pass membrane protein</topology>
    </subcellularLocation>
</comment>
<dbReference type="GO" id="GO:0005886">
    <property type="term" value="C:plasma membrane"/>
    <property type="evidence" value="ECO:0007669"/>
    <property type="project" value="UniProtKB-SubCell"/>
</dbReference>
<name>A0A285MT04_9FLAO</name>
<dbReference type="InterPro" id="IPR004087">
    <property type="entry name" value="KH_dom"/>
</dbReference>
<dbReference type="HAMAP" id="MF_00335">
    <property type="entry name" value="RNase_Y"/>
    <property type="match status" value="1"/>
</dbReference>
<dbReference type="InterPro" id="IPR017705">
    <property type="entry name" value="Ribonuclease_Y"/>
</dbReference>
<dbReference type="Pfam" id="PF12072">
    <property type="entry name" value="RNase_Y_N"/>
    <property type="match status" value="1"/>
</dbReference>
<evidence type="ECO:0000256" key="1">
    <source>
        <dbReference type="ARBA" id="ARBA00022475"/>
    </source>
</evidence>
<evidence type="ECO:0000256" key="4">
    <source>
        <dbReference type="ARBA" id="ARBA00022759"/>
    </source>
</evidence>
<evidence type="ECO:0000313" key="13">
    <source>
        <dbReference type="Proteomes" id="UP000219048"/>
    </source>
</evidence>